<dbReference type="Proteomes" id="UP000195442">
    <property type="component" value="Unassembled WGS sequence"/>
</dbReference>
<feature type="transmembrane region" description="Helical" evidence="1">
    <location>
        <begin position="17"/>
        <end position="37"/>
    </location>
</feature>
<sequence length="56" mass="6474">MVAVTTRRLHDINRSGWWQLLNLMPLIGFIVMLVFTVQDSQSGKNQYGENPKIDKI</sequence>
<protein>
    <recommendedName>
        <fullName evidence="4">Inner membrane protein YhaH</fullName>
    </recommendedName>
</protein>
<dbReference type="InterPro" id="IPR008523">
    <property type="entry name" value="DUF805"/>
</dbReference>
<dbReference type="AlphaFoldDB" id="A0A1R4HEB3"/>
<evidence type="ECO:0000313" key="3">
    <source>
        <dbReference type="Proteomes" id="UP000195442"/>
    </source>
</evidence>
<dbReference type="EMBL" id="FUKJ01000345">
    <property type="protein sequence ID" value="SJM94572.1"/>
    <property type="molecule type" value="Genomic_DNA"/>
</dbReference>
<gene>
    <name evidence="2" type="ORF">CRENPOLYSF2_4090006</name>
</gene>
<keyword evidence="1" id="KW-1133">Transmembrane helix</keyword>
<name>A0A1R4HEB3_9GAMM</name>
<dbReference type="RefSeq" id="WP_256969598.1">
    <property type="nucleotide sequence ID" value="NZ_FUKJ01000345.1"/>
</dbReference>
<proteinExistence type="predicted"/>
<evidence type="ECO:0008006" key="4">
    <source>
        <dbReference type="Google" id="ProtNLM"/>
    </source>
</evidence>
<reference evidence="3" key="1">
    <citation type="submission" date="2017-02" db="EMBL/GenBank/DDBJ databases">
        <authorList>
            <person name="Daims H."/>
        </authorList>
    </citation>
    <scope>NUCLEOTIDE SEQUENCE [LARGE SCALE GENOMIC DNA]</scope>
</reference>
<dbReference type="Pfam" id="PF05656">
    <property type="entry name" value="DUF805"/>
    <property type="match status" value="1"/>
</dbReference>
<organism evidence="2 3">
    <name type="scientific">Crenothrix polyspora</name>
    <dbReference type="NCBI Taxonomy" id="360316"/>
    <lineage>
        <taxon>Bacteria</taxon>
        <taxon>Pseudomonadati</taxon>
        <taxon>Pseudomonadota</taxon>
        <taxon>Gammaproteobacteria</taxon>
        <taxon>Methylococcales</taxon>
        <taxon>Crenotrichaceae</taxon>
        <taxon>Crenothrix</taxon>
    </lineage>
</organism>
<keyword evidence="1" id="KW-0472">Membrane</keyword>
<evidence type="ECO:0000313" key="2">
    <source>
        <dbReference type="EMBL" id="SJM94572.1"/>
    </source>
</evidence>
<dbReference type="GO" id="GO:0005886">
    <property type="term" value="C:plasma membrane"/>
    <property type="evidence" value="ECO:0007669"/>
    <property type="project" value="TreeGrafter"/>
</dbReference>
<keyword evidence="3" id="KW-1185">Reference proteome</keyword>
<evidence type="ECO:0000256" key="1">
    <source>
        <dbReference type="SAM" id="Phobius"/>
    </source>
</evidence>
<accession>A0A1R4HEB3</accession>
<dbReference type="PANTHER" id="PTHR34980">
    <property type="entry name" value="INNER MEMBRANE PROTEIN-RELATED-RELATED"/>
    <property type="match status" value="1"/>
</dbReference>
<keyword evidence="1" id="KW-0812">Transmembrane</keyword>
<dbReference type="PANTHER" id="PTHR34980:SF2">
    <property type="entry name" value="INNER MEMBRANE PROTEIN YHAH-RELATED"/>
    <property type="match status" value="1"/>
</dbReference>